<comment type="caution">
    <text evidence="1">The sequence shown here is derived from an EMBL/GenBank/DDBJ whole genome shotgun (WGS) entry which is preliminary data.</text>
</comment>
<dbReference type="AlphaFoldDB" id="A0A315ZID9"/>
<name>A0A315ZID9_SEDFL</name>
<dbReference type="EMBL" id="QGDO01000001">
    <property type="protein sequence ID" value="PWJ44870.1"/>
    <property type="molecule type" value="Genomic_DNA"/>
</dbReference>
<accession>A0A315ZID9</accession>
<evidence type="ECO:0000313" key="1">
    <source>
        <dbReference type="EMBL" id="PWJ44870.1"/>
    </source>
</evidence>
<protein>
    <submittedName>
        <fullName evidence="1">Methylpurine-DNA glycosylase (MPG)</fullName>
    </submittedName>
</protein>
<dbReference type="RefSeq" id="WP_109616337.1">
    <property type="nucleotide sequence ID" value="NZ_QGDO01000001.1"/>
</dbReference>
<keyword evidence="2" id="KW-1185">Reference proteome</keyword>
<gene>
    <name evidence="1" type="ORF">BC781_1011259</name>
</gene>
<organism evidence="1 2">
    <name type="scientific">Sediminitomix flava</name>
    <dbReference type="NCBI Taxonomy" id="379075"/>
    <lineage>
        <taxon>Bacteria</taxon>
        <taxon>Pseudomonadati</taxon>
        <taxon>Bacteroidota</taxon>
        <taxon>Cytophagia</taxon>
        <taxon>Cytophagales</taxon>
        <taxon>Flammeovirgaceae</taxon>
        <taxon>Sediminitomix</taxon>
    </lineage>
</organism>
<dbReference type="Proteomes" id="UP000245535">
    <property type="component" value="Unassembled WGS sequence"/>
</dbReference>
<reference evidence="1 2" key="1">
    <citation type="submission" date="2018-03" db="EMBL/GenBank/DDBJ databases">
        <title>Genomic Encyclopedia of Archaeal and Bacterial Type Strains, Phase II (KMG-II): from individual species to whole genera.</title>
        <authorList>
            <person name="Goeker M."/>
        </authorList>
    </citation>
    <scope>NUCLEOTIDE SEQUENCE [LARGE SCALE GENOMIC DNA]</scope>
    <source>
        <strain evidence="1 2">DSM 28229</strain>
    </source>
</reference>
<dbReference type="OrthoDB" id="7871381at2"/>
<sequence length="239" mass="27575">MEELSEYILAYFSKADKGESVQQFFEQIAEKLLNQILLSTPNHLFRMKEIEFYLHSAEHPDAATHCFKQQLAFRKWYFHRTQKGTGFRGGNYKGLDICFGDTDKEIYFGILIRAIEEVGQGGNELTYTYGPSKTVDRLLESTESSIPNLDGGDISTNDTLSLISHDLKPLQIFACPRKGLPKSTPQEYQNSYYRFFIDPKKQHAEKEKRIIPSWLATGYLEKEEILKVFGRKNLPKNSK</sequence>
<proteinExistence type="predicted"/>
<evidence type="ECO:0000313" key="2">
    <source>
        <dbReference type="Proteomes" id="UP000245535"/>
    </source>
</evidence>